<organism evidence="2 3">
    <name type="scientific">Thiovibrio frasassiensis</name>
    <dbReference type="NCBI Taxonomy" id="2984131"/>
    <lineage>
        <taxon>Bacteria</taxon>
        <taxon>Pseudomonadati</taxon>
        <taxon>Thermodesulfobacteriota</taxon>
        <taxon>Desulfobulbia</taxon>
        <taxon>Desulfobulbales</taxon>
        <taxon>Thiovibrionaceae</taxon>
        <taxon>Thiovibrio</taxon>
    </lineage>
</organism>
<dbReference type="Pfam" id="PF08668">
    <property type="entry name" value="HDOD"/>
    <property type="match status" value="1"/>
</dbReference>
<dbReference type="PROSITE" id="PS51833">
    <property type="entry name" value="HDOD"/>
    <property type="match status" value="1"/>
</dbReference>
<dbReference type="RefSeq" id="WP_307632273.1">
    <property type="nucleotide sequence ID" value="NZ_JAPHEH010000001.1"/>
</dbReference>
<dbReference type="Proteomes" id="UP001154240">
    <property type="component" value="Unassembled WGS sequence"/>
</dbReference>
<reference evidence="2" key="2">
    <citation type="submission" date="2022-10" db="EMBL/GenBank/DDBJ databases">
        <authorList>
            <person name="Aronson H.S."/>
        </authorList>
    </citation>
    <scope>NUCLEOTIDE SEQUENCE</scope>
    <source>
        <strain evidence="2">RS19-109</strain>
    </source>
</reference>
<dbReference type="InterPro" id="IPR052340">
    <property type="entry name" value="RNase_Y/CdgJ"/>
</dbReference>
<comment type="caution">
    <text evidence="2">The sequence shown here is derived from an EMBL/GenBank/DDBJ whole genome shotgun (WGS) entry which is preliminary data.</text>
</comment>
<dbReference type="SUPFAM" id="SSF109604">
    <property type="entry name" value="HD-domain/PDEase-like"/>
    <property type="match status" value="1"/>
</dbReference>
<dbReference type="InterPro" id="IPR013976">
    <property type="entry name" value="HDOD"/>
</dbReference>
<proteinExistence type="predicted"/>
<reference evidence="2" key="1">
    <citation type="journal article" date="2022" name="bioRxiv">
        <title>Thiovibrio frasassiensisgen. nov., sp. nov., an autotrophic, elemental sulfur disproportionating bacterium isolated from sulfidic karst sediment, and proposal of Thiovibrionaceae fam. nov.</title>
        <authorList>
            <person name="Aronson H."/>
            <person name="Thomas C."/>
            <person name="Bhattacharyya M."/>
            <person name="Eckstein S."/>
            <person name="Jensen S."/>
            <person name="Barco R."/>
            <person name="Macalady J."/>
            <person name="Amend J."/>
        </authorList>
    </citation>
    <scope>NUCLEOTIDE SEQUENCE</scope>
    <source>
        <strain evidence="2">RS19-109</strain>
    </source>
</reference>
<keyword evidence="3" id="KW-1185">Reference proteome</keyword>
<gene>
    <name evidence="2" type="ORF">OLX77_03880</name>
</gene>
<dbReference type="InterPro" id="IPR003607">
    <property type="entry name" value="HD/PDEase_dom"/>
</dbReference>
<evidence type="ECO:0000313" key="2">
    <source>
        <dbReference type="EMBL" id="MDG4475298.1"/>
    </source>
</evidence>
<dbReference type="AlphaFoldDB" id="A0A9X4RLM2"/>
<dbReference type="InterPro" id="IPR006675">
    <property type="entry name" value="HDIG_dom"/>
</dbReference>
<dbReference type="SMART" id="SM00471">
    <property type="entry name" value="HDc"/>
    <property type="match status" value="1"/>
</dbReference>
<dbReference type="CDD" id="cd00077">
    <property type="entry name" value="HDc"/>
    <property type="match status" value="1"/>
</dbReference>
<evidence type="ECO:0000259" key="1">
    <source>
        <dbReference type="PROSITE" id="PS51833"/>
    </source>
</evidence>
<protein>
    <submittedName>
        <fullName evidence="2">HDOD domain-containing protein</fullName>
    </submittedName>
</protein>
<dbReference type="Gene3D" id="1.10.3210.10">
    <property type="entry name" value="Hypothetical protein af1432"/>
    <property type="match status" value="1"/>
</dbReference>
<sequence>MMDVAAEYVRDVEKIAPCPEVALDVLSMAHAADCSIPKLSEKIEQDPGLTANMLHMANSAYFGHMKKITSVKDIIVRMGVDAVKIISITSASVGLLRSPQAAYALGRGELWRHSFAVAILANIIARNAKARDTSAIYTAGLLHDVGKVILDRPLQVASYSRDENGEQEPLLTVERRLLHTDHAEVGMALLEKWGLPEAVSVPVGLHHDMTQAQSKRLGVKIIYLADQLVHLTEYDAGSPGEFFFDVLAYESMKEELPEVPHFENNMRLIIEEFVDKYQDAVAVFSL</sequence>
<evidence type="ECO:0000313" key="3">
    <source>
        <dbReference type="Proteomes" id="UP001154240"/>
    </source>
</evidence>
<dbReference type="EMBL" id="JAPHEH010000001">
    <property type="protein sequence ID" value="MDG4475298.1"/>
    <property type="molecule type" value="Genomic_DNA"/>
</dbReference>
<accession>A0A9X4RLM2</accession>
<name>A0A9X4RLM2_9BACT</name>
<dbReference type="NCBIfam" id="TIGR00277">
    <property type="entry name" value="HDIG"/>
    <property type="match status" value="1"/>
</dbReference>
<dbReference type="PANTHER" id="PTHR33525:SF5">
    <property type="entry name" value="TWO COMPONENT SIGNAL TRANSDUCTION SYSTEM RESPONSE REGULATOR"/>
    <property type="match status" value="1"/>
</dbReference>
<dbReference type="PANTHER" id="PTHR33525">
    <property type="match status" value="1"/>
</dbReference>
<feature type="domain" description="HDOD" evidence="1">
    <location>
        <begin position="15"/>
        <end position="209"/>
    </location>
</feature>